<proteinExistence type="predicted"/>
<dbReference type="AlphaFoldDB" id="A0AA38IYA1"/>
<evidence type="ECO:0000313" key="1">
    <source>
        <dbReference type="EMBL" id="KAJ3665505.1"/>
    </source>
</evidence>
<organism evidence="1 2">
    <name type="scientific">Zophobas morio</name>
    <dbReference type="NCBI Taxonomy" id="2755281"/>
    <lineage>
        <taxon>Eukaryota</taxon>
        <taxon>Metazoa</taxon>
        <taxon>Ecdysozoa</taxon>
        <taxon>Arthropoda</taxon>
        <taxon>Hexapoda</taxon>
        <taxon>Insecta</taxon>
        <taxon>Pterygota</taxon>
        <taxon>Neoptera</taxon>
        <taxon>Endopterygota</taxon>
        <taxon>Coleoptera</taxon>
        <taxon>Polyphaga</taxon>
        <taxon>Cucujiformia</taxon>
        <taxon>Tenebrionidae</taxon>
        <taxon>Zophobas</taxon>
    </lineage>
</organism>
<dbReference type="EMBL" id="JALNTZ010000001">
    <property type="protein sequence ID" value="KAJ3665505.1"/>
    <property type="molecule type" value="Genomic_DNA"/>
</dbReference>
<comment type="caution">
    <text evidence="1">The sequence shown here is derived from an EMBL/GenBank/DDBJ whole genome shotgun (WGS) entry which is preliminary data.</text>
</comment>
<dbReference type="Proteomes" id="UP001168821">
    <property type="component" value="Unassembled WGS sequence"/>
</dbReference>
<sequence>MLCYGALVWWPRTRQKTTALQLEHVQRMACLCVTGAMRTTPTSALETLLCLASLNLYIEEAAMRTSLRLHSLGVWNKQGRTTKHTRILTEAFYRIPLSRVLTEWAQNQYMKRHIEYQRMIIQKEEPTSISMSMVPKQIVVQEPASIPNN</sequence>
<name>A0AA38IYA1_9CUCU</name>
<reference evidence="1" key="1">
    <citation type="journal article" date="2023" name="G3 (Bethesda)">
        <title>Whole genome assemblies of Zophobas morio and Tenebrio molitor.</title>
        <authorList>
            <person name="Kaur S."/>
            <person name="Stinson S.A."/>
            <person name="diCenzo G.C."/>
        </authorList>
    </citation>
    <scope>NUCLEOTIDE SEQUENCE</scope>
    <source>
        <strain evidence="1">QUZm001</strain>
    </source>
</reference>
<accession>A0AA38IYA1</accession>
<keyword evidence="2" id="KW-1185">Reference proteome</keyword>
<protein>
    <submittedName>
        <fullName evidence="1">Uncharacterized protein</fullName>
    </submittedName>
</protein>
<gene>
    <name evidence="1" type="ORF">Zmor_000997</name>
</gene>
<evidence type="ECO:0000313" key="2">
    <source>
        <dbReference type="Proteomes" id="UP001168821"/>
    </source>
</evidence>